<dbReference type="Proteomes" id="UP000318801">
    <property type="component" value="Unassembled WGS sequence"/>
</dbReference>
<proteinExistence type="predicted"/>
<evidence type="ECO:0008006" key="3">
    <source>
        <dbReference type="Google" id="ProtNLM"/>
    </source>
</evidence>
<dbReference type="EMBL" id="VHLG01000019">
    <property type="protein sequence ID" value="TPW27207.1"/>
    <property type="molecule type" value="Genomic_DNA"/>
</dbReference>
<name>A0A506U5J2_9HYPH</name>
<accession>A0A506U5J2</accession>
<evidence type="ECO:0000313" key="1">
    <source>
        <dbReference type="EMBL" id="TPW27207.1"/>
    </source>
</evidence>
<comment type="caution">
    <text evidence="1">The sequence shown here is derived from an EMBL/GenBank/DDBJ whole genome shotgun (WGS) entry which is preliminary data.</text>
</comment>
<sequence>MFLIQHTGWDRRPACTVRALSKDLRDRLLNAVEDGMTCRAAATRFGVAPSTAICVLITSKLTTFPFVA</sequence>
<organism evidence="1 2">
    <name type="scientific">Martelella alba</name>
    <dbReference type="NCBI Taxonomy" id="2590451"/>
    <lineage>
        <taxon>Bacteria</taxon>
        <taxon>Pseudomonadati</taxon>
        <taxon>Pseudomonadota</taxon>
        <taxon>Alphaproteobacteria</taxon>
        <taxon>Hyphomicrobiales</taxon>
        <taxon>Aurantimonadaceae</taxon>
        <taxon>Martelella</taxon>
    </lineage>
</organism>
<dbReference type="OrthoDB" id="565387at2"/>
<evidence type="ECO:0000313" key="2">
    <source>
        <dbReference type="Proteomes" id="UP000318801"/>
    </source>
</evidence>
<dbReference type="AlphaFoldDB" id="A0A506U5J2"/>
<protein>
    <recommendedName>
        <fullName evidence="3">Transposase</fullName>
    </recommendedName>
</protein>
<reference evidence="1 2" key="1">
    <citation type="submission" date="2019-06" db="EMBL/GenBank/DDBJ databases">
        <authorList>
            <person name="Li M."/>
        </authorList>
    </citation>
    <scope>NUCLEOTIDE SEQUENCE [LARGE SCALE GENOMIC DNA]</scope>
    <source>
        <strain evidence="1 2">BGMRC2036</strain>
    </source>
</reference>
<dbReference type="InterPro" id="IPR009057">
    <property type="entry name" value="Homeodomain-like_sf"/>
</dbReference>
<dbReference type="SUPFAM" id="SSF46689">
    <property type="entry name" value="Homeodomain-like"/>
    <property type="match status" value="1"/>
</dbReference>
<gene>
    <name evidence="1" type="ORF">FJU08_20670</name>
</gene>
<keyword evidence="2" id="KW-1185">Reference proteome</keyword>